<dbReference type="InterPro" id="IPR050789">
    <property type="entry name" value="Diverse_Enzym_Activities"/>
</dbReference>
<dbReference type="GO" id="GO:0016787">
    <property type="term" value="F:hydrolase activity"/>
    <property type="evidence" value="ECO:0007669"/>
    <property type="project" value="UniProtKB-KW"/>
</dbReference>
<dbReference type="Proteomes" id="UP000320496">
    <property type="component" value="Chromosome"/>
</dbReference>
<protein>
    <submittedName>
        <fullName evidence="3">Esterase EstB</fullName>
        <ecNumber evidence="3">3.1.1.-</ecNumber>
    </submittedName>
</protein>
<dbReference type="PANTHER" id="PTHR43283:SF11">
    <property type="entry name" value="BETA-LACTAMASE-RELATED DOMAIN-CONTAINING PROTEIN"/>
    <property type="match status" value="1"/>
</dbReference>
<sequence>MTAELRCVPPEAMGFDPSGWNLVTALAGQLCAEDVTPVFALQVVHTQRTTGPLLFESPAADASLKVTSDPIFLVASLTKPILAMGVVQLAERGLLALNDRVVDFIPEFSGADRRGITVRHLLTHTSGLPDMLPDNRELRREQAPLSRFISGTCEVPLDFPPGRGVQYQSMGYALLGEIISRVSGQPYDEYLRDALFAPLGMHDTALGAPESWWHPQDGEPPRVERIVGIRVPPEQEGGDDWNWNSRYWRSFGAPWGGLLSTPADLAIFCQTMLQGGQYGYTRVLSPAAVAQATRNQLDAYHDLSEADRRTRGWGFGWRMNWAAHSAAFCDLLGPAAYGHWGATGTLFWIDPARELAAILLTTQPLERGRSHLTRLSNAIVAALAD</sequence>
<evidence type="ECO:0000256" key="1">
    <source>
        <dbReference type="ARBA" id="ARBA00022801"/>
    </source>
</evidence>
<keyword evidence="4" id="KW-1185">Reference proteome</keyword>
<evidence type="ECO:0000313" key="3">
    <source>
        <dbReference type="EMBL" id="QDU38660.1"/>
    </source>
</evidence>
<evidence type="ECO:0000259" key="2">
    <source>
        <dbReference type="Pfam" id="PF00144"/>
    </source>
</evidence>
<gene>
    <name evidence="3" type="primary">estB_2</name>
    <name evidence="3" type="ORF">Mal4_29900</name>
</gene>
<reference evidence="3 4" key="1">
    <citation type="submission" date="2019-02" db="EMBL/GenBank/DDBJ databases">
        <title>Deep-cultivation of Planctomycetes and their phenomic and genomic characterization uncovers novel biology.</title>
        <authorList>
            <person name="Wiegand S."/>
            <person name="Jogler M."/>
            <person name="Boedeker C."/>
            <person name="Pinto D."/>
            <person name="Vollmers J."/>
            <person name="Rivas-Marin E."/>
            <person name="Kohn T."/>
            <person name="Peeters S.H."/>
            <person name="Heuer A."/>
            <person name="Rast P."/>
            <person name="Oberbeckmann S."/>
            <person name="Bunk B."/>
            <person name="Jeske O."/>
            <person name="Meyerdierks A."/>
            <person name="Storesund J.E."/>
            <person name="Kallscheuer N."/>
            <person name="Luecker S."/>
            <person name="Lage O.M."/>
            <person name="Pohl T."/>
            <person name="Merkel B.J."/>
            <person name="Hornburger P."/>
            <person name="Mueller R.-W."/>
            <person name="Bruemmer F."/>
            <person name="Labrenz M."/>
            <person name="Spormann A.M."/>
            <person name="Op den Camp H."/>
            <person name="Overmann J."/>
            <person name="Amann R."/>
            <person name="Jetten M.S.M."/>
            <person name="Mascher T."/>
            <person name="Medema M.H."/>
            <person name="Devos D.P."/>
            <person name="Kaster A.-K."/>
            <person name="Ovreas L."/>
            <person name="Rohde M."/>
            <person name="Galperin M.Y."/>
            <person name="Jogler C."/>
        </authorList>
    </citation>
    <scope>NUCLEOTIDE SEQUENCE [LARGE SCALE GENOMIC DNA]</scope>
    <source>
        <strain evidence="3 4">Mal4</strain>
    </source>
</reference>
<feature type="domain" description="Beta-lactamase-related" evidence="2">
    <location>
        <begin position="35"/>
        <end position="366"/>
    </location>
</feature>
<proteinExistence type="predicted"/>
<evidence type="ECO:0000313" key="4">
    <source>
        <dbReference type="Proteomes" id="UP000320496"/>
    </source>
</evidence>
<dbReference type="KEGG" id="mri:Mal4_29900"/>
<dbReference type="PANTHER" id="PTHR43283">
    <property type="entry name" value="BETA-LACTAMASE-RELATED"/>
    <property type="match status" value="1"/>
</dbReference>
<accession>A0A517Z837</accession>
<dbReference type="Gene3D" id="3.40.710.10">
    <property type="entry name" value="DD-peptidase/beta-lactamase superfamily"/>
    <property type="match status" value="1"/>
</dbReference>
<dbReference type="EC" id="3.1.1.-" evidence="3"/>
<dbReference type="InterPro" id="IPR001466">
    <property type="entry name" value="Beta-lactam-related"/>
</dbReference>
<name>A0A517Z837_9PLAN</name>
<dbReference type="InterPro" id="IPR012338">
    <property type="entry name" value="Beta-lactam/transpept-like"/>
</dbReference>
<dbReference type="Pfam" id="PF00144">
    <property type="entry name" value="Beta-lactamase"/>
    <property type="match status" value="1"/>
</dbReference>
<dbReference type="OrthoDB" id="284523at2"/>
<dbReference type="RefSeq" id="WP_145369920.1">
    <property type="nucleotide sequence ID" value="NZ_CP036275.1"/>
</dbReference>
<dbReference type="EMBL" id="CP036275">
    <property type="protein sequence ID" value="QDU38660.1"/>
    <property type="molecule type" value="Genomic_DNA"/>
</dbReference>
<dbReference type="AlphaFoldDB" id="A0A517Z837"/>
<keyword evidence="1 3" id="KW-0378">Hydrolase</keyword>
<dbReference type="SUPFAM" id="SSF56601">
    <property type="entry name" value="beta-lactamase/transpeptidase-like"/>
    <property type="match status" value="1"/>
</dbReference>
<organism evidence="3 4">
    <name type="scientific">Maioricimonas rarisocia</name>
    <dbReference type="NCBI Taxonomy" id="2528026"/>
    <lineage>
        <taxon>Bacteria</taxon>
        <taxon>Pseudomonadati</taxon>
        <taxon>Planctomycetota</taxon>
        <taxon>Planctomycetia</taxon>
        <taxon>Planctomycetales</taxon>
        <taxon>Planctomycetaceae</taxon>
        <taxon>Maioricimonas</taxon>
    </lineage>
</organism>